<dbReference type="OrthoDB" id="9773892at2"/>
<reference evidence="19 20" key="1">
    <citation type="submission" date="2018-11" db="EMBL/GenBank/DDBJ databases">
        <title>Genome sequencing and assembly of Clostridium tagluense strain A121.</title>
        <authorList>
            <person name="Murakami T."/>
            <person name="Segawa T."/>
            <person name="Shcherbakova V.A."/>
            <person name="Mori H."/>
            <person name="Yoshimura Y."/>
        </authorList>
    </citation>
    <scope>NUCLEOTIDE SEQUENCE [LARGE SCALE GENOMIC DNA]</scope>
    <source>
        <strain evidence="19 20">A121</strain>
    </source>
</reference>
<keyword evidence="5" id="KW-0378">Hydrolase</keyword>
<evidence type="ECO:0000256" key="9">
    <source>
        <dbReference type="ARBA" id="ARBA00036421"/>
    </source>
</evidence>
<dbReference type="PANTHER" id="PTHR43501:SF1">
    <property type="entry name" value="CYTOSOL NON-SPECIFIC DIPEPTIDASE"/>
    <property type="match status" value="1"/>
</dbReference>
<dbReference type="Pfam" id="PF01546">
    <property type="entry name" value="Peptidase_M20"/>
    <property type="match status" value="1"/>
</dbReference>
<dbReference type="FunFam" id="3.40.630.10:FF:000072">
    <property type="entry name" value="Aminoacyl-histidine dipeptidase"/>
    <property type="match status" value="1"/>
</dbReference>
<dbReference type="GO" id="GO:0006508">
    <property type="term" value="P:proteolysis"/>
    <property type="evidence" value="ECO:0007669"/>
    <property type="project" value="UniProtKB-KW"/>
</dbReference>
<comment type="cofactor">
    <cofactor evidence="1">
        <name>Co(2+)</name>
        <dbReference type="ChEBI" id="CHEBI:48828"/>
    </cofactor>
</comment>
<keyword evidence="8" id="KW-0170">Cobalt</keyword>
<dbReference type="GO" id="GO:0070573">
    <property type="term" value="F:metallodipeptidase activity"/>
    <property type="evidence" value="ECO:0007669"/>
    <property type="project" value="TreeGrafter"/>
</dbReference>
<evidence type="ECO:0000256" key="3">
    <source>
        <dbReference type="ARBA" id="ARBA00022670"/>
    </source>
</evidence>
<feature type="domain" description="Peptidase M20 dimerisation" evidence="18">
    <location>
        <begin position="211"/>
        <end position="284"/>
    </location>
</feature>
<evidence type="ECO:0000256" key="14">
    <source>
        <dbReference type="ARBA" id="ARBA00075285"/>
    </source>
</evidence>
<keyword evidence="6" id="KW-0862">Zinc</keyword>
<dbReference type="GO" id="GO:0005829">
    <property type="term" value="C:cytosol"/>
    <property type="evidence" value="ECO:0007669"/>
    <property type="project" value="TreeGrafter"/>
</dbReference>
<evidence type="ECO:0000313" key="20">
    <source>
        <dbReference type="Proteomes" id="UP000287872"/>
    </source>
</evidence>
<evidence type="ECO:0000256" key="8">
    <source>
        <dbReference type="ARBA" id="ARBA00023285"/>
    </source>
</evidence>
<evidence type="ECO:0000256" key="7">
    <source>
        <dbReference type="ARBA" id="ARBA00023049"/>
    </source>
</evidence>
<evidence type="ECO:0000256" key="4">
    <source>
        <dbReference type="ARBA" id="ARBA00022723"/>
    </source>
</evidence>
<dbReference type="NCBIfam" id="TIGR01893">
    <property type="entry name" value="aa-his-dipept"/>
    <property type="match status" value="1"/>
</dbReference>
<evidence type="ECO:0000256" key="1">
    <source>
        <dbReference type="ARBA" id="ARBA00001941"/>
    </source>
</evidence>
<sequence length="489" mass="55211">MIEKLNNLKSNLTFKYFEEISKIPRESGNEKAISDYFVSFARERNLEVIQDEALNVIIKKPATKGYENIPGVIIQGHMDMVCEKNKDTNHDFKTDPIELRICGDMLYANNTTLGGDDGIAVAYALAILDSDNIQHPRLEVLLTTEEETTMSGALKIDPRNLNGKILINLDSDEEGKLLVSSAGGANTKHILPIEWEEVHDSYLAYSINIGGLKGGHSGIDINKGRGNANKIIGRILYDLSKDFDIYLKEINGGMKSSAIPRESEVVIFVKCKEIDFLTKEIYKWSTIIKNEFKTSDPEVCVEINKSDCKTNKVLSKDTMEKAIISLLLIPNGIITMSMDIKELVESSSSLGVIRTLENEIVFESDVRSSIKSLKYCIINQMEAVASLLNCKFIDDLHYPEWQYNSNSEVLQLFKKVYREKYQLDPQVIAIHAGIECGAFMEKMTYLDIISYGPNVYDIHTPYEHLSISSVERTWDFIISVLKEMINLTN</sequence>
<evidence type="ECO:0000256" key="12">
    <source>
        <dbReference type="ARBA" id="ARBA00061423"/>
    </source>
</evidence>
<evidence type="ECO:0000256" key="15">
    <source>
        <dbReference type="ARBA" id="ARBA00076004"/>
    </source>
</evidence>
<dbReference type="InterPro" id="IPR002933">
    <property type="entry name" value="Peptidase_M20"/>
</dbReference>
<dbReference type="FunFam" id="3.40.630.10:FF:000015">
    <property type="entry name" value="Aminoacyl-histidine dipeptidase PepD"/>
    <property type="match status" value="1"/>
</dbReference>
<comment type="caution">
    <text evidence="19">The sequence shown here is derived from an EMBL/GenBank/DDBJ whole genome shotgun (WGS) entry which is preliminary data.</text>
</comment>
<keyword evidence="7" id="KW-0482">Metalloprotease</keyword>
<dbReference type="PRINTS" id="PR00934">
    <property type="entry name" value="XHISDIPTASE"/>
</dbReference>
<evidence type="ECO:0000256" key="5">
    <source>
        <dbReference type="ARBA" id="ARBA00022801"/>
    </source>
</evidence>
<evidence type="ECO:0000256" key="11">
    <source>
        <dbReference type="ARBA" id="ARBA00044252"/>
    </source>
</evidence>
<accession>A0A401UT17</accession>
<gene>
    <name evidence="19" type="primary">pepD</name>
    <name evidence="19" type="ORF">Ctaglu_42770</name>
</gene>
<evidence type="ECO:0000256" key="13">
    <source>
        <dbReference type="ARBA" id="ARBA00071271"/>
    </source>
</evidence>
<dbReference type="Proteomes" id="UP000287872">
    <property type="component" value="Unassembled WGS sequence"/>
</dbReference>
<dbReference type="PIRSF" id="PIRSF016599">
    <property type="entry name" value="Xaa-His_dipept"/>
    <property type="match status" value="1"/>
</dbReference>
<evidence type="ECO:0000256" key="17">
    <source>
        <dbReference type="ARBA" id="ARBA00078074"/>
    </source>
</evidence>
<dbReference type="PANTHER" id="PTHR43501">
    <property type="entry name" value="CYTOSOL NON-SPECIFIC DIPEPTIDASE"/>
    <property type="match status" value="1"/>
</dbReference>
<dbReference type="SUPFAM" id="SSF53187">
    <property type="entry name" value="Zn-dependent exopeptidases"/>
    <property type="match status" value="1"/>
</dbReference>
<dbReference type="GO" id="GO:0046872">
    <property type="term" value="F:metal ion binding"/>
    <property type="evidence" value="ECO:0007669"/>
    <property type="project" value="UniProtKB-KW"/>
</dbReference>
<dbReference type="EC" id="3.4.13.18" evidence="10"/>
<comment type="catalytic activity">
    <reaction evidence="9">
        <text>Hydrolysis of dipeptides, preferentially hydrophobic dipeptides including prolyl amino acids.</text>
        <dbReference type="EC" id="3.4.13.18"/>
    </reaction>
</comment>
<keyword evidence="3" id="KW-0645">Protease</keyword>
<comment type="similarity">
    <text evidence="12">Belongs to the peptidase M20C family.</text>
</comment>
<dbReference type="CDD" id="cd03890">
    <property type="entry name" value="M20_pepD"/>
    <property type="match status" value="1"/>
</dbReference>
<proteinExistence type="inferred from homology"/>
<keyword evidence="20" id="KW-1185">Reference proteome</keyword>
<dbReference type="Pfam" id="PF07687">
    <property type="entry name" value="M20_dimer"/>
    <property type="match status" value="1"/>
</dbReference>
<evidence type="ECO:0000313" key="19">
    <source>
        <dbReference type="EMBL" id="GCD12654.1"/>
    </source>
</evidence>
<evidence type="ECO:0000256" key="2">
    <source>
        <dbReference type="ARBA" id="ARBA00001947"/>
    </source>
</evidence>
<evidence type="ECO:0000259" key="18">
    <source>
        <dbReference type="Pfam" id="PF07687"/>
    </source>
</evidence>
<protein>
    <recommendedName>
        <fullName evidence="13">Cytosol non-specific dipeptidase</fullName>
        <ecNumber evidence="10">3.4.13.18</ecNumber>
    </recommendedName>
    <alternativeName>
        <fullName evidence="16">Aminoacyl-histidine dipeptidase</fullName>
    </alternativeName>
    <alternativeName>
        <fullName evidence="15">Beta-alanyl-histidine dipeptidase</fullName>
    </alternativeName>
    <alternativeName>
        <fullName evidence="14">Carnosinase</fullName>
    </alternativeName>
    <alternativeName>
        <fullName evidence="11">Peptidase D</fullName>
    </alternativeName>
    <alternativeName>
        <fullName evidence="17">Xaa-His dipeptidase</fullName>
    </alternativeName>
</protein>
<evidence type="ECO:0000256" key="16">
    <source>
        <dbReference type="ARBA" id="ARBA00077688"/>
    </source>
</evidence>
<dbReference type="InterPro" id="IPR011650">
    <property type="entry name" value="Peptidase_M20_dimer"/>
</dbReference>
<organism evidence="19 20">
    <name type="scientific">Clostridium tagluense</name>
    <dbReference type="NCBI Taxonomy" id="360422"/>
    <lineage>
        <taxon>Bacteria</taxon>
        <taxon>Bacillati</taxon>
        <taxon>Bacillota</taxon>
        <taxon>Clostridia</taxon>
        <taxon>Eubacteriales</taxon>
        <taxon>Clostridiaceae</taxon>
        <taxon>Clostridium</taxon>
    </lineage>
</organism>
<dbReference type="InterPro" id="IPR001160">
    <property type="entry name" value="Peptidase_M20C"/>
</dbReference>
<dbReference type="AlphaFoldDB" id="A0A401UT17"/>
<comment type="cofactor">
    <cofactor evidence="2">
        <name>Zn(2+)</name>
        <dbReference type="ChEBI" id="CHEBI:29105"/>
    </cofactor>
</comment>
<evidence type="ECO:0000256" key="10">
    <source>
        <dbReference type="ARBA" id="ARBA00038976"/>
    </source>
</evidence>
<evidence type="ECO:0000256" key="6">
    <source>
        <dbReference type="ARBA" id="ARBA00022833"/>
    </source>
</evidence>
<dbReference type="Gene3D" id="3.40.630.10">
    <property type="entry name" value="Zn peptidases"/>
    <property type="match status" value="2"/>
</dbReference>
<keyword evidence="4" id="KW-0479">Metal-binding</keyword>
<dbReference type="EMBL" id="BHYK01000038">
    <property type="protein sequence ID" value="GCD12654.1"/>
    <property type="molecule type" value="Genomic_DNA"/>
</dbReference>
<name>A0A401UT17_9CLOT</name>